<proteinExistence type="predicted"/>
<keyword evidence="1" id="KW-0732">Signal</keyword>
<dbReference type="Proteomes" id="UP001055712">
    <property type="component" value="Unassembled WGS sequence"/>
</dbReference>
<dbReference type="AlphaFoldDB" id="A0A9D4YX65"/>
<evidence type="ECO:0000256" key="1">
    <source>
        <dbReference type="SAM" id="SignalP"/>
    </source>
</evidence>
<gene>
    <name evidence="2" type="ORF">D9Q98_009395</name>
</gene>
<comment type="caution">
    <text evidence="2">The sequence shown here is derived from an EMBL/GenBank/DDBJ whole genome shotgun (WGS) entry which is preliminary data.</text>
</comment>
<reference evidence="2" key="2">
    <citation type="submission" date="2020-11" db="EMBL/GenBank/DDBJ databases">
        <authorList>
            <person name="Cecchin M."/>
            <person name="Marcolungo L."/>
            <person name="Rossato M."/>
            <person name="Girolomoni L."/>
            <person name="Cosentino E."/>
            <person name="Cuine S."/>
            <person name="Li-Beisson Y."/>
            <person name="Delledonne M."/>
            <person name="Ballottari M."/>
        </authorList>
    </citation>
    <scope>NUCLEOTIDE SEQUENCE</scope>
    <source>
        <strain evidence="2">211/11P</strain>
        <tissue evidence="2">Whole cell</tissue>
    </source>
</reference>
<organism evidence="2 3">
    <name type="scientific">Chlorella vulgaris</name>
    <name type="common">Green alga</name>
    <dbReference type="NCBI Taxonomy" id="3077"/>
    <lineage>
        <taxon>Eukaryota</taxon>
        <taxon>Viridiplantae</taxon>
        <taxon>Chlorophyta</taxon>
        <taxon>core chlorophytes</taxon>
        <taxon>Trebouxiophyceae</taxon>
        <taxon>Chlorellales</taxon>
        <taxon>Chlorellaceae</taxon>
        <taxon>Chlorella clade</taxon>
        <taxon>Chlorella</taxon>
    </lineage>
</organism>
<protein>
    <recommendedName>
        <fullName evidence="4">Secreted protein</fullName>
    </recommendedName>
</protein>
<evidence type="ECO:0000313" key="2">
    <source>
        <dbReference type="EMBL" id="KAI3430992.1"/>
    </source>
</evidence>
<dbReference type="OrthoDB" id="509568at2759"/>
<sequence>MRVPHFLLLALVCTASTVQAGIFDDIANGISTAAGAVVGAGATAVDGVVGVANDVGDAVVNAGQTAWNWTQNSAEWVQCKAVDLTVFNFDPCWEAPPSDLCTEACKNELDQLPQACRDRFLSETLSSADAATVDRLESQIVACNIEYAGITDELAPAPAPEPAPLV</sequence>
<reference evidence="2" key="1">
    <citation type="journal article" date="2019" name="Plant J.">
        <title>Chlorella vulgaris genome assembly and annotation reveals the molecular basis for metabolic acclimation to high light conditions.</title>
        <authorList>
            <person name="Cecchin M."/>
            <person name="Marcolungo L."/>
            <person name="Rossato M."/>
            <person name="Girolomoni L."/>
            <person name="Cosentino E."/>
            <person name="Cuine S."/>
            <person name="Li-Beisson Y."/>
            <person name="Delledonne M."/>
            <person name="Ballottari M."/>
        </authorList>
    </citation>
    <scope>NUCLEOTIDE SEQUENCE</scope>
    <source>
        <strain evidence="2">211/11P</strain>
    </source>
</reference>
<name>A0A9D4YX65_CHLVU</name>
<evidence type="ECO:0000313" key="3">
    <source>
        <dbReference type="Proteomes" id="UP001055712"/>
    </source>
</evidence>
<dbReference type="EMBL" id="SIDB01000007">
    <property type="protein sequence ID" value="KAI3430992.1"/>
    <property type="molecule type" value="Genomic_DNA"/>
</dbReference>
<accession>A0A9D4YX65</accession>
<feature type="signal peptide" evidence="1">
    <location>
        <begin position="1"/>
        <end position="20"/>
    </location>
</feature>
<evidence type="ECO:0008006" key="4">
    <source>
        <dbReference type="Google" id="ProtNLM"/>
    </source>
</evidence>
<keyword evidence="3" id="KW-1185">Reference proteome</keyword>
<feature type="chain" id="PRO_5039171971" description="Secreted protein" evidence="1">
    <location>
        <begin position="21"/>
        <end position="166"/>
    </location>
</feature>